<comment type="caution">
    <text evidence="2">The sequence shown here is derived from an EMBL/GenBank/DDBJ whole genome shotgun (WGS) entry which is preliminary data.</text>
</comment>
<dbReference type="EMBL" id="BGZK01000493">
    <property type="protein sequence ID" value="GBP46981.1"/>
    <property type="molecule type" value="Genomic_DNA"/>
</dbReference>
<evidence type="ECO:0000256" key="1">
    <source>
        <dbReference type="SAM" id="MobiDB-lite"/>
    </source>
</evidence>
<organism evidence="2 3">
    <name type="scientific">Eumeta variegata</name>
    <name type="common">Bagworm moth</name>
    <name type="synonym">Eumeta japonica</name>
    <dbReference type="NCBI Taxonomy" id="151549"/>
    <lineage>
        <taxon>Eukaryota</taxon>
        <taxon>Metazoa</taxon>
        <taxon>Ecdysozoa</taxon>
        <taxon>Arthropoda</taxon>
        <taxon>Hexapoda</taxon>
        <taxon>Insecta</taxon>
        <taxon>Pterygota</taxon>
        <taxon>Neoptera</taxon>
        <taxon>Endopterygota</taxon>
        <taxon>Lepidoptera</taxon>
        <taxon>Glossata</taxon>
        <taxon>Ditrysia</taxon>
        <taxon>Tineoidea</taxon>
        <taxon>Psychidae</taxon>
        <taxon>Oiketicinae</taxon>
        <taxon>Eumeta</taxon>
    </lineage>
</organism>
<keyword evidence="3" id="KW-1185">Reference proteome</keyword>
<name>A0A4C1W7D0_EUMVA</name>
<protein>
    <submittedName>
        <fullName evidence="2">Uncharacterized protein</fullName>
    </submittedName>
</protein>
<dbReference type="AlphaFoldDB" id="A0A4C1W7D0"/>
<proteinExistence type="predicted"/>
<feature type="region of interest" description="Disordered" evidence="1">
    <location>
        <begin position="134"/>
        <end position="168"/>
    </location>
</feature>
<sequence>MEKKEVRMAIDRIREQAPHFDLKIATFARIAFDDKQKRAAVDIFCFGTGSFIGRHGYSRIICTRIFADISGRRRDTLPAVCKLSGSANGSDFVLPFGTQTVEYTDYTANRRRVFLLLERKPGTIKTLRRVDTDSRRDRAAGAGVAGAAAEAPPSHVRRRRRRRLLDFR</sequence>
<feature type="compositionally biased region" description="Low complexity" evidence="1">
    <location>
        <begin position="140"/>
        <end position="151"/>
    </location>
</feature>
<feature type="compositionally biased region" description="Basic residues" evidence="1">
    <location>
        <begin position="155"/>
        <end position="168"/>
    </location>
</feature>
<reference evidence="2 3" key="1">
    <citation type="journal article" date="2019" name="Commun. Biol.">
        <title>The bagworm genome reveals a unique fibroin gene that provides high tensile strength.</title>
        <authorList>
            <person name="Kono N."/>
            <person name="Nakamura H."/>
            <person name="Ohtoshi R."/>
            <person name="Tomita M."/>
            <person name="Numata K."/>
            <person name="Arakawa K."/>
        </authorList>
    </citation>
    <scope>NUCLEOTIDE SEQUENCE [LARGE SCALE GENOMIC DNA]</scope>
</reference>
<evidence type="ECO:0000313" key="3">
    <source>
        <dbReference type="Proteomes" id="UP000299102"/>
    </source>
</evidence>
<gene>
    <name evidence="2" type="ORF">EVAR_32500_1</name>
</gene>
<dbReference type="Proteomes" id="UP000299102">
    <property type="component" value="Unassembled WGS sequence"/>
</dbReference>
<evidence type="ECO:0000313" key="2">
    <source>
        <dbReference type="EMBL" id="GBP46981.1"/>
    </source>
</evidence>
<accession>A0A4C1W7D0</accession>